<accession>A0A9X1MC22</accession>
<protein>
    <submittedName>
        <fullName evidence="2">DUF6507 family protein</fullName>
    </submittedName>
</protein>
<keyword evidence="3" id="KW-1185">Reference proteome</keyword>
<gene>
    <name evidence="2" type="ORF">LJ757_05055</name>
</gene>
<evidence type="ECO:0000256" key="1">
    <source>
        <dbReference type="SAM" id="MobiDB-lite"/>
    </source>
</evidence>
<reference evidence="2" key="1">
    <citation type="submission" date="2021-10" db="EMBL/GenBank/DDBJ databases">
        <title>Novel species in genus Arthrobacter.</title>
        <authorList>
            <person name="Liu Y."/>
        </authorList>
    </citation>
    <scope>NUCLEOTIDE SEQUENCE</scope>
    <source>
        <strain evidence="2">Zg-Y453</strain>
    </source>
</reference>
<dbReference type="RefSeq" id="WP_227894921.1">
    <property type="nucleotide sequence ID" value="NZ_CP099466.1"/>
</dbReference>
<organism evidence="2 3">
    <name type="scientific">Arthrobacter caoxuetaonis</name>
    <dbReference type="NCBI Taxonomy" id="2886935"/>
    <lineage>
        <taxon>Bacteria</taxon>
        <taxon>Bacillati</taxon>
        <taxon>Actinomycetota</taxon>
        <taxon>Actinomycetes</taxon>
        <taxon>Micrococcales</taxon>
        <taxon>Micrococcaceae</taxon>
        <taxon>Arthrobacter</taxon>
    </lineage>
</organism>
<evidence type="ECO:0000313" key="2">
    <source>
        <dbReference type="EMBL" id="MCC3297173.1"/>
    </source>
</evidence>
<dbReference type="InterPro" id="IPR045436">
    <property type="entry name" value="DUF6507"/>
</dbReference>
<evidence type="ECO:0000313" key="3">
    <source>
        <dbReference type="Proteomes" id="UP001139158"/>
    </source>
</evidence>
<dbReference type="Pfam" id="PF20117">
    <property type="entry name" value="DUF6507"/>
    <property type="match status" value="1"/>
</dbReference>
<dbReference type="Proteomes" id="UP001139158">
    <property type="component" value="Unassembled WGS sequence"/>
</dbReference>
<dbReference type="EMBL" id="JAJFZV010000004">
    <property type="protein sequence ID" value="MCC3297173.1"/>
    <property type="molecule type" value="Genomic_DNA"/>
</dbReference>
<dbReference type="AlphaFoldDB" id="A0A9X1MC22"/>
<sequence>MSYNVNPGAVSGVLQQVAPLLEEYQAEFTAVGEKISELATACMAEPVAAELGALTEKLINPAFTNIAGRSSNAVNAVNNVLTILLESDAQMADDAREASMRAAQGAADNPPQAPEPAVHSGPGPQAV</sequence>
<feature type="region of interest" description="Disordered" evidence="1">
    <location>
        <begin position="92"/>
        <end position="127"/>
    </location>
</feature>
<comment type="caution">
    <text evidence="2">The sequence shown here is derived from an EMBL/GenBank/DDBJ whole genome shotgun (WGS) entry which is preliminary data.</text>
</comment>
<name>A0A9X1MC22_9MICC</name>
<proteinExistence type="predicted"/>